<evidence type="ECO:0000259" key="1">
    <source>
        <dbReference type="Pfam" id="PF00381"/>
    </source>
</evidence>
<evidence type="ECO:0000313" key="2">
    <source>
        <dbReference type="EMBL" id="NEW05077.1"/>
    </source>
</evidence>
<dbReference type="EMBL" id="JAAIKC010000001">
    <property type="protein sequence ID" value="NEW05077.1"/>
    <property type="molecule type" value="Genomic_DNA"/>
</dbReference>
<dbReference type="InterPro" id="IPR000032">
    <property type="entry name" value="HPr-like"/>
</dbReference>
<gene>
    <name evidence="2" type="ORF">GK047_03460</name>
</gene>
<dbReference type="RefSeq" id="WP_163941174.1">
    <property type="nucleotide sequence ID" value="NZ_JAAIKC010000001.1"/>
</dbReference>
<name>A0A6G3ZUI4_9BACL</name>
<comment type="caution">
    <text evidence="2">The sequence shown here is derived from an EMBL/GenBank/DDBJ whole genome shotgun (WGS) entry which is preliminary data.</text>
</comment>
<feature type="domain" description="HPr" evidence="1">
    <location>
        <begin position="21"/>
        <end position="83"/>
    </location>
</feature>
<proteinExistence type="predicted"/>
<dbReference type="AlphaFoldDB" id="A0A6G3ZUI4"/>
<accession>A0A6G3ZUI4</accession>
<organism evidence="2">
    <name type="scientific">Paenibacillus sp. SYP-B3998</name>
    <dbReference type="NCBI Taxonomy" id="2678564"/>
    <lineage>
        <taxon>Bacteria</taxon>
        <taxon>Bacillati</taxon>
        <taxon>Bacillota</taxon>
        <taxon>Bacilli</taxon>
        <taxon>Bacillales</taxon>
        <taxon>Paenibacillaceae</taxon>
        <taxon>Paenibacillus</taxon>
    </lineage>
</organism>
<reference evidence="2" key="1">
    <citation type="submission" date="2020-02" db="EMBL/GenBank/DDBJ databases">
        <authorList>
            <person name="Shen X.-R."/>
            <person name="Zhang Y.-X."/>
        </authorList>
    </citation>
    <scope>NUCLEOTIDE SEQUENCE</scope>
    <source>
        <strain evidence="2">SYP-B3998</strain>
    </source>
</reference>
<sequence>MRIEWTFSMNEPWIIDRVLDFVTIANQYTCNIYVGKNGKMLNAKGLLGIVSLSLSLGTNETIVLVLDGADAEQAFEQVAVYLQNADWTVQALYPQSS</sequence>
<dbReference type="InterPro" id="IPR035895">
    <property type="entry name" value="HPr-like_sf"/>
</dbReference>
<dbReference type="Gene3D" id="3.30.1340.10">
    <property type="entry name" value="HPr-like"/>
    <property type="match status" value="1"/>
</dbReference>
<dbReference type="SUPFAM" id="SSF55594">
    <property type="entry name" value="HPr-like"/>
    <property type="match status" value="1"/>
</dbReference>
<dbReference type="Pfam" id="PF00381">
    <property type="entry name" value="PTS-HPr"/>
    <property type="match status" value="1"/>
</dbReference>
<protein>
    <recommendedName>
        <fullName evidence="1">HPr domain-containing protein</fullName>
    </recommendedName>
</protein>